<dbReference type="Pfam" id="PF00766">
    <property type="entry name" value="ETF_alpha"/>
    <property type="match status" value="1"/>
</dbReference>
<dbReference type="OrthoDB" id="9770286at2"/>
<evidence type="ECO:0000256" key="4">
    <source>
        <dbReference type="ARBA" id="ARBA00023014"/>
    </source>
</evidence>
<dbReference type="GO" id="GO:0009055">
    <property type="term" value="F:electron transfer activity"/>
    <property type="evidence" value="ECO:0007669"/>
    <property type="project" value="InterPro"/>
</dbReference>
<feature type="binding site" evidence="5">
    <location>
        <position position="284"/>
    </location>
    <ligand>
        <name>FAD</name>
        <dbReference type="ChEBI" id="CHEBI:57692"/>
    </ligand>
</feature>
<dbReference type="Pfam" id="PF01012">
    <property type="entry name" value="ETF"/>
    <property type="match status" value="1"/>
</dbReference>
<dbReference type="STRING" id="159292.SAMN05192546_104316"/>
<dbReference type="PANTHER" id="PTHR43153:SF1">
    <property type="entry name" value="ELECTRON TRANSFER FLAVOPROTEIN SUBUNIT ALPHA, MITOCHONDRIAL"/>
    <property type="match status" value="1"/>
</dbReference>
<evidence type="ECO:0000256" key="5">
    <source>
        <dbReference type="PIRSR" id="PIRSR000089-1"/>
    </source>
</evidence>
<dbReference type="GO" id="GO:0033539">
    <property type="term" value="P:fatty acid beta-oxidation using acyl-CoA dehydrogenase"/>
    <property type="evidence" value="ECO:0007669"/>
    <property type="project" value="TreeGrafter"/>
</dbReference>
<keyword evidence="3" id="KW-0408">Iron</keyword>
<accession>A0A1H3MY37</accession>
<keyword evidence="5" id="KW-0274">FAD</keyword>
<dbReference type="SUPFAM" id="SSF52402">
    <property type="entry name" value="Adenine nucleotide alpha hydrolases-like"/>
    <property type="match status" value="1"/>
</dbReference>
<evidence type="ECO:0000313" key="8">
    <source>
        <dbReference type="Proteomes" id="UP000199230"/>
    </source>
</evidence>
<dbReference type="InterPro" id="IPR014731">
    <property type="entry name" value="ETF_asu_C"/>
</dbReference>
<dbReference type="PROSITE" id="PS00198">
    <property type="entry name" value="4FE4S_FER_1"/>
    <property type="match status" value="1"/>
</dbReference>
<evidence type="ECO:0000313" key="7">
    <source>
        <dbReference type="EMBL" id="SDY81135.1"/>
    </source>
</evidence>
<dbReference type="GO" id="GO:0046872">
    <property type="term" value="F:metal ion binding"/>
    <property type="evidence" value="ECO:0007669"/>
    <property type="project" value="UniProtKB-KW"/>
</dbReference>
<dbReference type="InterPro" id="IPR001308">
    <property type="entry name" value="ETF_a/FixB"/>
</dbReference>
<dbReference type="InterPro" id="IPR033947">
    <property type="entry name" value="ETF_alpha_N"/>
</dbReference>
<dbReference type="Gene3D" id="3.30.70.20">
    <property type="match status" value="1"/>
</dbReference>
<feature type="binding site" evidence="5">
    <location>
        <begin position="309"/>
        <end position="310"/>
    </location>
    <ligand>
        <name>FAD</name>
        <dbReference type="ChEBI" id="CHEBI:57692"/>
    </ligand>
</feature>
<dbReference type="SUPFAM" id="SSF52467">
    <property type="entry name" value="DHS-like NAD/FAD-binding domain"/>
    <property type="match status" value="1"/>
</dbReference>
<dbReference type="PIRSF" id="PIRSF000089">
    <property type="entry name" value="Electra_flavoP_a"/>
    <property type="match status" value="1"/>
</dbReference>
<protein>
    <submittedName>
        <fullName evidence="7">Electron transfer flavoprotein alpha subunit apoprotein</fullName>
    </submittedName>
</protein>
<organism evidence="7 8">
    <name type="scientific">Tindallia californiensis</name>
    <dbReference type="NCBI Taxonomy" id="159292"/>
    <lineage>
        <taxon>Bacteria</taxon>
        <taxon>Bacillati</taxon>
        <taxon>Bacillota</taxon>
        <taxon>Clostridia</taxon>
        <taxon>Peptostreptococcales</taxon>
        <taxon>Tindalliaceae</taxon>
        <taxon>Tindallia</taxon>
    </lineage>
</organism>
<dbReference type="InterPro" id="IPR017900">
    <property type="entry name" value="4Fe4S_Fe_S_CS"/>
</dbReference>
<dbReference type="EMBL" id="FNPV01000004">
    <property type="protein sequence ID" value="SDY81135.1"/>
    <property type="molecule type" value="Genomic_DNA"/>
</dbReference>
<comment type="cofactor">
    <cofactor evidence="5">
        <name>FAD</name>
        <dbReference type="ChEBI" id="CHEBI:57692"/>
    </cofactor>
    <text evidence="5">Binds 1 FAD per dimer.</text>
</comment>
<dbReference type="InterPro" id="IPR029035">
    <property type="entry name" value="DHS-like_NAD/FAD-binding_dom"/>
</dbReference>
<feature type="binding site" evidence="5">
    <location>
        <position position="361"/>
    </location>
    <ligand>
        <name>FAD</name>
        <dbReference type="ChEBI" id="CHEBI:57692"/>
    </ligand>
</feature>
<sequence length="396" mass="43332">MAGLKIDYSTCDACGNCINTCPVKALYKRGNKVALEENNCILCGGCIDSCPYEAISINKKRTKTINREKTSGIWVYAEHKKGVMHPVVYELLGKGRELADKSKHKLTAVLIDGESSHLAKELIAYGADRVILCSHVLLESQQDEYHFDAMTTILEEEIPSIFLFGATSFGRSLAPRMAARLQTGLTADCTRLEVDDVSGNLYQTRPAFGGNLMATILCPDQRPQMATVRSGIMHAKEPDYYREGMIKRVNYKGKIKPNIEIINEIIGEKKESIGDASVIISAGRGIGSQKNMKLVRKLADVLGGQVGVSRPLVDIGWSEYPHQIGQTGAVVRPQLMITCGISGAIQHLAGIADAKTIIAINTDPEAPIFSVANYKIIDDCIEVLKMLIDSMEKKQS</sequence>
<feature type="binding site" evidence="5">
    <location>
        <begin position="340"/>
        <end position="347"/>
    </location>
    <ligand>
        <name>FAD</name>
        <dbReference type="ChEBI" id="CHEBI:57692"/>
    </ligand>
</feature>
<dbReference type="AlphaFoldDB" id="A0A1H3MY37"/>
<feature type="domain" description="4Fe-4S ferredoxin-type" evidence="6">
    <location>
        <begin position="31"/>
        <end position="60"/>
    </location>
</feature>
<dbReference type="GO" id="GO:0051536">
    <property type="term" value="F:iron-sulfur cluster binding"/>
    <property type="evidence" value="ECO:0007669"/>
    <property type="project" value="UniProtKB-KW"/>
</dbReference>
<keyword evidence="8" id="KW-1185">Reference proteome</keyword>
<keyword evidence="5" id="KW-0285">Flavoprotein</keyword>
<name>A0A1H3MY37_9FIRM</name>
<feature type="domain" description="4Fe-4S ferredoxin-type" evidence="6">
    <location>
        <begin position="2"/>
        <end position="30"/>
    </location>
</feature>
<dbReference type="InterPro" id="IPR014730">
    <property type="entry name" value="ETF_a/b_N"/>
</dbReference>
<dbReference type="Pfam" id="PF13237">
    <property type="entry name" value="Fer4_10"/>
    <property type="match status" value="1"/>
</dbReference>
<proteinExistence type="inferred from homology"/>
<dbReference type="SUPFAM" id="SSF54862">
    <property type="entry name" value="4Fe-4S ferredoxins"/>
    <property type="match status" value="1"/>
</dbReference>
<feature type="binding site" evidence="5">
    <location>
        <begin position="323"/>
        <end position="327"/>
    </location>
    <ligand>
        <name>FAD</name>
        <dbReference type="ChEBI" id="CHEBI:57692"/>
    </ligand>
</feature>
<dbReference type="InterPro" id="IPR014729">
    <property type="entry name" value="Rossmann-like_a/b/a_fold"/>
</dbReference>
<dbReference type="Gene3D" id="3.40.50.620">
    <property type="entry name" value="HUPs"/>
    <property type="match status" value="1"/>
</dbReference>
<dbReference type="Proteomes" id="UP000199230">
    <property type="component" value="Unassembled WGS sequence"/>
</dbReference>
<keyword evidence="2" id="KW-0479">Metal-binding</keyword>
<gene>
    <name evidence="7" type="ORF">SAMN05192546_104316</name>
</gene>
<dbReference type="Gene3D" id="3.40.50.1220">
    <property type="entry name" value="TPP-binding domain"/>
    <property type="match status" value="1"/>
</dbReference>
<evidence type="ECO:0000256" key="1">
    <source>
        <dbReference type="ARBA" id="ARBA00005817"/>
    </source>
</evidence>
<dbReference type="SMART" id="SM00893">
    <property type="entry name" value="ETF"/>
    <property type="match status" value="1"/>
</dbReference>
<dbReference type="PROSITE" id="PS51379">
    <property type="entry name" value="4FE4S_FER_2"/>
    <property type="match status" value="2"/>
</dbReference>
<dbReference type="RefSeq" id="WP_093312937.1">
    <property type="nucleotide sequence ID" value="NZ_FNPV01000004.1"/>
</dbReference>
<comment type="similarity">
    <text evidence="1">Belongs to the ETF alpha-subunit/FixB family.</text>
</comment>
<dbReference type="InterPro" id="IPR017896">
    <property type="entry name" value="4Fe4S_Fe-S-bd"/>
</dbReference>
<dbReference type="PANTHER" id="PTHR43153">
    <property type="entry name" value="ELECTRON TRANSFER FLAVOPROTEIN ALPHA"/>
    <property type="match status" value="1"/>
</dbReference>
<evidence type="ECO:0000256" key="2">
    <source>
        <dbReference type="ARBA" id="ARBA00022723"/>
    </source>
</evidence>
<reference evidence="7 8" key="1">
    <citation type="submission" date="2016-10" db="EMBL/GenBank/DDBJ databases">
        <authorList>
            <person name="de Groot N.N."/>
        </authorList>
    </citation>
    <scope>NUCLEOTIDE SEQUENCE [LARGE SCALE GENOMIC DNA]</scope>
    <source>
        <strain evidence="7 8">APO</strain>
    </source>
</reference>
<dbReference type="CDD" id="cd01715">
    <property type="entry name" value="ETF_alpha"/>
    <property type="match status" value="1"/>
</dbReference>
<evidence type="ECO:0000256" key="3">
    <source>
        <dbReference type="ARBA" id="ARBA00023004"/>
    </source>
</evidence>
<dbReference type="GO" id="GO:0050660">
    <property type="term" value="F:flavin adenine dinucleotide binding"/>
    <property type="evidence" value="ECO:0007669"/>
    <property type="project" value="InterPro"/>
</dbReference>
<keyword evidence="4" id="KW-0411">Iron-sulfur</keyword>
<evidence type="ECO:0000259" key="6">
    <source>
        <dbReference type="PROSITE" id="PS51379"/>
    </source>
</evidence>